<keyword evidence="4 10" id="KW-0812">Transmembrane</keyword>
<dbReference type="PANTHER" id="PTHR21230:SF89">
    <property type="entry name" value="VESICLE TRANSPORT THROUGH INTERACTION WITH T-SNARES HOMOLOG 1B"/>
    <property type="match status" value="1"/>
</dbReference>
<dbReference type="GO" id="GO:0005789">
    <property type="term" value="C:endoplasmic reticulum membrane"/>
    <property type="evidence" value="ECO:0007669"/>
    <property type="project" value="TreeGrafter"/>
</dbReference>
<feature type="region of interest" description="Disordered" evidence="9">
    <location>
        <begin position="155"/>
        <end position="185"/>
    </location>
</feature>
<dbReference type="GO" id="GO:0006891">
    <property type="term" value="P:intra-Golgi vesicle-mediated transport"/>
    <property type="evidence" value="ECO:0007669"/>
    <property type="project" value="TreeGrafter"/>
</dbReference>
<dbReference type="GO" id="GO:0016236">
    <property type="term" value="P:macroautophagy"/>
    <property type="evidence" value="ECO:0007669"/>
    <property type="project" value="TreeGrafter"/>
</dbReference>
<keyword evidence="3" id="KW-0813">Transport</keyword>
<dbReference type="EMBL" id="JASPKZ010010207">
    <property type="protein sequence ID" value="KAJ9575153.1"/>
    <property type="molecule type" value="Genomic_DNA"/>
</dbReference>
<evidence type="ECO:0000256" key="7">
    <source>
        <dbReference type="ARBA" id="ARBA00023054"/>
    </source>
</evidence>
<dbReference type="GO" id="GO:0005794">
    <property type="term" value="C:Golgi apparatus"/>
    <property type="evidence" value="ECO:0007669"/>
    <property type="project" value="TreeGrafter"/>
</dbReference>
<comment type="subcellular location">
    <subcellularLocation>
        <location evidence="1">Membrane</location>
        <topology evidence="1">Single-pass type IV membrane protein</topology>
    </subcellularLocation>
</comment>
<evidence type="ECO:0000256" key="4">
    <source>
        <dbReference type="ARBA" id="ARBA00022692"/>
    </source>
</evidence>
<feature type="transmembrane region" description="Helical" evidence="10">
    <location>
        <begin position="112"/>
        <end position="134"/>
    </location>
</feature>
<dbReference type="GO" id="GO:1903076">
    <property type="term" value="P:regulation of protein localization to plasma membrane"/>
    <property type="evidence" value="ECO:0007669"/>
    <property type="project" value="TreeGrafter"/>
</dbReference>
<protein>
    <submittedName>
        <fullName evidence="11">Uncharacterized protein</fullName>
    </submittedName>
</protein>
<dbReference type="GO" id="GO:0048280">
    <property type="term" value="P:vesicle fusion with Golgi apparatus"/>
    <property type="evidence" value="ECO:0007669"/>
    <property type="project" value="TreeGrafter"/>
</dbReference>
<dbReference type="GO" id="GO:0005829">
    <property type="term" value="C:cytosol"/>
    <property type="evidence" value="ECO:0007669"/>
    <property type="project" value="GOC"/>
</dbReference>
<dbReference type="AlphaFoldDB" id="A0AAD7Z7Z1"/>
<dbReference type="GO" id="GO:0015031">
    <property type="term" value="P:protein transport"/>
    <property type="evidence" value="ECO:0007669"/>
    <property type="project" value="UniProtKB-KW"/>
</dbReference>
<evidence type="ECO:0000313" key="12">
    <source>
        <dbReference type="Proteomes" id="UP001233999"/>
    </source>
</evidence>
<evidence type="ECO:0000256" key="9">
    <source>
        <dbReference type="SAM" id="MobiDB-lite"/>
    </source>
</evidence>
<keyword evidence="5" id="KW-0653">Protein transport</keyword>
<keyword evidence="8 10" id="KW-0472">Membrane</keyword>
<dbReference type="GO" id="GO:0006896">
    <property type="term" value="P:Golgi to vacuole transport"/>
    <property type="evidence" value="ECO:0007669"/>
    <property type="project" value="TreeGrafter"/>
</dbReference>
<evidence type="ECO:0000256" key="8">
    <source>
        <dbReference type="ARBA" id="ARBA00023136"/>
    </source>
</evidence>
<dbReference type="Gene3D" id="1.20.5.110">
    <property type="match status" value="1"/>
</dbReference>
<evidence type="ECO:0000256" key="6">
    <source>
        <dbReference type="ARBA" id="ARBA00022989"/>
    </source>
</evidence>
<reference evidence="11" key="1">
    <citation type="journal article" date="2023" name="IScience">
        <title>Live-bearing cockroach genome reveals convergent evolutionary mechanisms linked to viviparity in insects and beyond.</title>
        <authorList>
            <person name="Fouks B."/>
            <person name="Harrison M.C."/>
            <person name="Mikhailova A.A."/>
            <person name="Marchal E."/>
            <person name="English S."/>
            <person name="Carruthers M."/>
            <person name="Jennings E.C."/>
            <person name="Chiamaka E.L."/>
            <person name="Frigard R.A."/>
            <person name="Pippel M."/>
            <person name="Attardo G.M."/>
            <person name="Benoit J.B."/>
            <person name="Bornberg-Bauer E."/>
            <person name="Tobe S.S."/>
        </authorList>
    </citation>
    <scope>NUCLEOTIDE SEQUENCE</scope>
    <source>
        <strain evidence="11">Stay&amp;Tobe</strain>
    </source>
</reference>
<dbReference type="PANTHER" id="PTHR21230">
    <property type="entry name" value="VESICLE TRANSPORT V-SNARE PROTEIN VTI1-RELATED"/>
    <property type="match status" value="1"/>
</dbReference>
<dbReference type="GO" id="GO:0005484">
    <property type="term" value="F:SNAP receptor activity"/>
    <property type="evidence" value="ECO:0007669"/>
    <property type="project" value="TreeGrafter"/>
</dbReference>
<evidence type="ECO:0000313" key="11">
    <source>
        <dbReference type="EMBL" id="KAJ9575153.1"/>
    </source>
</evidence>
<gene>
    <name evidence="11" type="ORF">L9F63_025895</name>
</gene>
<reference evidence="11" key="2">
    <citation type="submission" date="2023-05" db="EMBL/GenBank/DDBJ databases">
        <authorList>
            <person name="Fouks B."/>
        </authorList>
    </citation>
    <scope>NUCLEOTIDE SEQUENCE</scope>
    <source>
        <strain evidence="11">Stay&amp;Tobe</strain>
        <tissue evidence="11">Testes</tissue>
    </source>
</reference>
<organism evidence="11 12">
    <name type="scientific">Diploptera punctata</name>
    <name type="common">Pacific beetle cockroach</name>
    <dbReference type="NCBI Taxonomy" id="6984"/>
    <lineage>
        <taxon>Eukaryota</taxon>
        <taxon>Metazoa</taxon>
        <taxon>Ecdysozoa</taxon>
        <taxon>Arthropoda</taxon>
        <taxon>Hexapoda</taxon>
        <taxon>Insecta</taxon>
        <taxon>Pterygota</taxon>
        <taxon>Neoptera</taxon>
        <taxon>Polyneoptera</taxon>
        <taxon>Dictyoptera</taxon>
        <taxon>Blattodea</taxon>
        <taxon>Blaberoidea</taxon>
        <taxon>Blaberidae</taxon>
        <taxon>Diplopterinae</taxon>
        <taxon>Diploptera</taxon>
    </lineage>
</organism>
<dbReference type="Proteomes" id="UP001233999">
    <property type="component" value="Unassembled WGS sequence"/>
</dbReference>
<name>A0AAD7Z7Z1_DIPPU</name>
<dbReference type="SUPFAM" id="SSF58038">
    <property type="entry name" value="SNARE fusion complex"/>
    <property type="match status" value="1"/>
</dbReference>
<dbReference type="GO" id="GO:0042147">
    <property type="term" value="P:retrograde transport, endosome to Golgi"/>
    <property type="evidence" value="ECO:0007669"/>
    <property type="project" value="TreeGrafter"/>
</dbReference>
<evidence type="ECO:0000256" key="2">
    <source>
        <dbReference type="ARBA" id="ARBA00006108"/>
    </source>
</evidence>
<evidence type="ECO:0000256" key="3">
    <source>
        <dbReference type="ARBA" id="ARBA00022448"/>
    </source>
</evidence>
<evidence type="ECO:0000256" key="10">
    <source>
        <dbReference type="SAM" id="Phobius"/>
    </source>
</evidence>
<keyword evidence="7" id="KW-0175">Coiled coil</keyword>
<comment type="similarity">
    <text evidence="2">Belongs to the VTI1 family.</text>
</comment>
<dbReference type="GO" id="GO:0031201">
    <property type="term" value="C:SNARE complex"/>
    <property type="evidence" value="ECO:0007669"/>
    <property type="project" value="TreeGrafter"/>
</dbReference>
<sequence>QIKFTKGSFEKTVEECALAFTLILISKMWDDQARRTVAEGQGALERTAESLARSHRTAVETEQLGEEVVSELSAQRETLLRSKNRLGDTDQELSQTHALLRKMTIGVITNKIILVVIIILEAMILAAICFIKFFGQPQDGADIDIQVDAQQREINAPNQDFVQPQRDLKPDDVASTMAKQPNVGP</sequence>
<proteinExistence type="inferred from homology"/>
<keyword evidence="6 10" id="KW-1133">Transmembrane helix</keyword>
<dbReference type="FunFam" id="1.20.5.110:FF:000002">
    <property type="entry name" value="Vesicle transport through interaction with t-SNAREsB"/>
    <property type="match status" value="1"/>
</dbReference>
<dbReference type="GO" id="GO:0012507">
    <property type="term" value="C:ER to Golgi transport vesicle membrane"/>
    <property type="evidence" value="ECO:0007669"/>
    <property type="project" value="TreeGrafter"/>
</dbReference>
<dbReference type="CDD" id="cd15890">
    <property type="entry name" value="SNARE_Vti1b"/>
    <property type="match status" value="1"/>
</dbReference>
<comment type="caution">
    <text evidence="11">The sequence shown here is derived from an EMBL/GenBank/DDBJ whole genome shotgun (WGS) entry which is preliminary data.</text>
</comment>
<evidence type="ECO:0000256" key="5">
    <source>
        <dbReference type="ARBA" id="ARBA00022927"/>
    </source>
</evidence>
<dbReference type="GO" id="GO:0000149">
    <property type="term" value="F:SNARE binding"/>
    <property type="evidence" value="ECO:0007669"/>
    <property type="project" value="TreeGrafter"/>
</dbReference>
<accession>A0AAD7Z7Z1</accession>
<dbReference type="GO" id="GO:0031902">
    <property type="term" value="C:late endosome membrane"/>
    <property type="evidence" value="ECO:0007669"/>
    <property type="project" value="TreeGrafter"/>
</dbReference>
<evidence type="ECO:0000256" key="1">
    <source>
        <dbReference type="ARBA" id="ARBA00004211"/>
    </source>
</evidence>
<keyword evidence="12" id="KW-1185">Reference proteome</keyword>
<feature type="non-terminal residue" evidence="11">
    <location>
        <position position="1"/>
    </location>
</feature>
<dbReference type="Pfam" id="PF12352">
    <property type="entry name" value="V-SNARE_C"/>
    <property type="match status" value="1"/>
</dbReference>